<dbReference type="OrthoDB" id="291892at2"/>
<keyword evidence="4" id="KW-1185">Reference proteome</keyword>
<feature type="domain" description="VanZ-like" evidence="2">
    <location>
        <begin position="9"/>
        <end position="151"/>
    </location>
</feature>
<feature type="transmembrane region" description="Helical" evidence="1">
    <location>
        <begin position="77"/>
        <end position="94"/>
    </location>
</feature>
<sequence length="162" mass="18657">MRKKVMYALPLLLVVSVIVTASSMSYEQQDLREYINRLPLEWVEHALGSISFTYSTGTVSIEEKGTAGFIEFFIRKGTHFVVYGLMMIGSYLALIPYRINFVWKIITSYLFITLFAVIDELRHFYHPDRTGLWQDIVLDMTGGLFAVLVIVIDHHRTSTKGR</sequence>
<evidence type="ECO:0000256" key="1">
    <source>
        <dbReference type="SAM" id="Phobius"/>
    </source>
</evidence>
<keyword evidence="1" id="KW-0812">Transmembrane</keyword>
<name>A0A1I2B0Q8_9BACI</name>
<dbReference type="PIRSF" id="PIRSF019083">
    <property type="entry name" value="UCP019083_VanZ"/>
    <property type="match status" value="1"/>
</dbReference>
<dbReference type="InterPro" id="IPR016747">
    <property type="entry name" value="Phosphotransbutyrylase"/>
</dbReference>
<dbReference type="STRING" id="930128.SAMN05192532_10215"/>
<keyword evidence="1" id="KW-1133">Transmembrane helix</keyword>
<keyword evidence="1" id="KW-0472">Membrane</keyword>
<evidence type="ECO:0000313" key="3">
    <source>
        <dbReference type="EMBL" id="SFE49629.1"/>
    </source>
</evidence>
<dbReference type="EMBL" id="FONT01000002">
    <property type="protein sequence ID" value="SFE49629.1"/>
    <property type="molecule type" value="Genomic_DNA"/>
</dbReference>
<evidence type="ECO:0000259" key="2">
    <source>
        <dbReference type="Pfam" id="PF04892"/>
    </source>
</evidence>
<dbReference type="Pfam" id="PF04892">
    <property type="entry name" value="VanZ"/>
    <property type="match status" value="1"/>
</dbReference>
<dbReference type="RefSeq" id="WP_091657991.1">
    <property type="nucleotide sequence ID" value="NZ_FONT01000002.1"/>
</dbReference>
<dbReference type="NCBIfam" id="NF037970">
    <property type="entry name" value="vanZ_1"/>
    <property type="match status" value="1"/>
</dbReference>
<dbReference type="AlphaFoldDB" id="A0A1I2B0Q8"/>
<protein>
    <submittedName>
        <fullName evidence="3">VanZ like family protein</fullName>
    </submittedName>
</protein>
<dbReference type="InterPro" id="IPR006976">
    <property type="entry name" value="VanZ-like"/>
</dbReference>
<feature type="transmembrane region" description="Helical" evidence="1">
    <location>
        <begin position="101"/>
        <end position="118"/>
    </location>
</feature>
<evidence type="ECO:0000313" key="4">
    <source>
        <dbReference type="Proteomes" id="UP000199516"/>
    </source>
</evidence>
<dbReference type="Proteomes" id="UP000199516">
    <property type="component" value="Unassembled WGS sequence"/>
</dbReference>
<accession>A0A1I2B0Q8</accession>
<feature type="transmembrane region" description="Helical" evidence="1">
    <location>
        <begin position="130"/>
        <end position="152"/>
    </location>
</feature>
<organism evidence="3 4">
    <name type="scientific">Alteribacillus iranensis</name>
    <dbReference type="NCBI Taxonomy" id="930128"/>
    <lineage>
        <taxon>Bacteria</taxon>
        <taxon>Bacillati</taxon>
        <taxon>Bacillota</taxon>
        <taxon>Bacilli</taxon>
        <taxon>Bacillales</taxon>
        <taxon>Bacillaceae</taxon>
        <taxon>Alteribacillus</taxon>
    </lineage>
</organism>
<gene>
    <name evidence="3" type="ORF">SAMN05192532_10215</name>
</gene>
<proteinExistence type="predicted"/>
<reference evidence="3 4" key="1">
    <citation type="submission" date="2016-10" db="EMBL/GenBank/DDBJ databases">
        <authorList>
            <person name="de Groot N.N."/>
        </authorList>
    </citation>
    <scope>NUCLEOTIDE SEQUENCE [LARGE SCALE GENOMIC DNA]</scope>
    <source>
        <strain evidence="3 4">DSM 23995</strain>
    </source>
</reference>